<feature type="compositionally biased region" description="Basic and acidic residues" evidence="1">
    <location>
        <begin position="344"/>
        <end position="362"/>
    </location>
</feature>
<feature type="compositionally biased region" description="Polar residues" evidence="1">
    <location>
        <begin position="42"/>
        <end position="60"/>
    </location>
</feature>
<dbReference type="InterPro" id="IPR004252">
    <property type="entry name" value="Probable_transposase_24"/>
</dbReference>
<feature type="region of interest" description="Disordered" evidence="1">
    <location>
        <begin position="42"/>
        <end position="70"/>
    </location>
</feature>
<evidence type="ECO:0000313" key="3">
    <source>
        <dbReference type="Proteomes" id="UP000826656"/>
    </source>
</evidence>
<evidence type="ECO:0000313" key="2">
    <source>
        <dbReference type="EMBL" id="KAH0737865.1"/>
    </source>
</evidence>
<feature type="region of interest" description="Disordered" evidence="1">
    <location>
        <begin position="301"/>
        <end position="368"/>
    </location>
</feature>
<keyword evidence="3" id="KW-1185">Reference proteome</keyword>
<protein>
    <submittedName>
        <fullName evidence="2">Uncharacterized protein</fullName>
    </submittedName>
</protein>
<evidence type="ECO:0000256" key="1">
    <source>
        <dbReference type="SAM" id="MobiDB-lite"/>
    </source>
</evidence>
<proteinExistence type="predicted"/>
<organism evidence="2 3">
    <name type="scientific">Solanum tuberosum</name>
    <name type="common">Potato</name>
    <dbReference type="NCBI Taxonomy" id="4113"/>
    <lineage>
        <taxon>Eukaryota</taxon>
        <taxon>Viridiplantae</taxon>
        <taxon>Streptophyta</taxon>
        <taxon>Embryophyta</taxon>
        <taxon>Tracheophyta</taxon>
        <taxon>Spermatophyta</taxon>
        <taxon>Magnoliopsida</taxon>
        <taxon>eudicotyledons</taxon>
        <taxon>Gunneridae</taxon>
        <taxon>Pentapetalae</taxon>
        <taxon>asterids</taxon>
        <taxon>lamiids</taxon>
        <taxon>Solanales</taxon>
        <taxon>Solanaceae</taxon>
        <taxon>Solanoideae</taxon>
        <taxon>Solaneae</taxon>
        <taxon>Solanum</taxon>
    </lineage>
</organism>
<dbReference type="EMBL" id="JAIVGD010000028">
    <property type="protein sequence ID" value="KAH0737865.1"/>
    <property type="molecule type" value="Genomic_DNA"/>
</dbReference>
<dbReference type="Proteomes" id="UP000826656">
    <property type="component" value="Unassembled WGS sequence"/>
</dbReference>
<feature type="compositionally biased region" description="Basic and acidic residues" evidence="1">
    <location>
        <begin position="305"/>
        <end position="336"/>
    </location>
</feature>
<reference evidence="2 3" key="1">
    <citation type="journal article" date="2021" name="bioRxiv">
        <title>Chromosome-scale and haplotype-resolved genome assembly of a tetraploid potato cultivar.</title>
        <authorList>
            <person name="Sun H."/>
            <person name="Jiao W.-B."/>
            <person name="Krause K."/>
            <person name="Campoy J.A."/>
            <person name="Goel M."/>
            <person name="Folz-Donahue K."/>
            <person name="Kukat C."/>
            <person name="Huettel B."/>
            <person name="Schneeberger K."/>
        </authorList>
    </citation>
    <scope>NUCLEOTIDE SEQUENCE [LARGE SCALE GENOMIC DNA]</scope>
    <source>
        <strain evidence="2">SolTubOtavaFocal</strain>
        <tissue evidence="2">Leaves</tissue>
    </source>
</reference>
<name>A0ABQ7TTQ2_SOLTU</name>
<sequence>MPLIMWLHNLGYSHLGRGSTIPSASASQCNSLNTSSGSIGLSNLHLESNGSEPNTPTTQHSDAHGPQPGDRENFWRLAIEPLGYNASELTIMKYYVWTPEHEEDVQVKFKLKALKLLSSTFCDYQRENRIPKFMLPDRWALLLEHWSTDEKFKKRSEIGKMARASEKGGSLHTGGAISQVTRKERVEKELGRPVVVAEMFKVTHVKKSTNPTEEERWIEQRAQETYDRPFTQEENENLWKQNVGEPIRGSVYGYPEKAYQKKKSWYCGSSSSSFDGGDRETISAMESKIAYLNVELAVVAKKGKKREEREKKREEKERKREEEIAAAKEVENKSDGFDQEGDENDKSDKESEGDENGKSDKESEGDEE</sequence>
<accession>A0ABQ7TTQ2</accession>
<dbReference type="Pfam" id="PF03004">
    <property type="entry name" value="Transposase_24"/>
    <property type="match status" value="1"/>
</dbReference>
<gene>
    <name evidence="2" type="ORF">KY290_036570</name>
</gene>
<comment type="caution">
    <text evidence="2">The sequence shown here is derived from an EMBL/GenBank/DDBJ whole genome shotgun (WGS) entry which is preliminary data.</text>
</comment>